<dbReference type="EMBL" id="UINC01067416">
    <property type="protein sequence ID" value="SVB99063.1"/>
    <property type="molecule type" value="Genomic_DNA"/>
</dbReference>
<accession>A0A382IJM6</accession>
<evidence type="ECO:0008006" key="2">
    <source>
        <dbReference type="Google" id="ProtNLM"/>
    </source>
</evidence>
<evidence type="ECO:0000313" key="1">
    <source>
        <dbReference type="EMBL" id="SVB99063.1"/>
    </source>
</evidence>
<dbReference type="AlphaFoldDB" id="A0A382IJM6"/>
<gene>
    <name evidence="1" type="ORF">METZ01_LOCUS251917</name>
</gene>
<organism evidence="1">
    <name type="scientific">marine metagenome</name>
    <dbReference type="NCBI Taxonomy" id="408172"/>
    <lineage>
        <taxon>unclassified sequences</taxon>
        <taxon>metagenomes</taxon>
        <taxon>ecological metagenomes</taxon>
    </lineage>
</organism>
<proteinExistence type="predicted"/>
<protein>
    <recommendedName>
        <fullName evidence="2">YHS domain-containing protein</fullName>
    </recommendedName>
</protein>
<reference evidence="1" key="1">
    <citation type="submission" date="2018-05" db="EMBL/GenBank/DDBJ databases">
        <authorList>
            <person name="Lanie J.A."/>
            <person name="Ng W.-L."/>
            <person name="Kazmierczak K.M."/>
            <person name="Andrzejewski T.M."/>
            <person name="Davidsen T.M."/>
            <person name="Wayne K.J."/>
            <person name="Tettelin H."/>
            <person name="Glass J.I."/>
            <person name="Rusch D."/>
            <person name="Podicherti R."/>
            <person name="Tsui H.-C.T."/>
            <person name="Winkler M.E."/>
        </authorList>
    </citation>
    <scope>NUCLEOTIDE SEQUENCE</scope>
</reference>
<sequence length="158" mass="17372">MKHFYNTISIILVAMVSLNASDKDEKKHEVTCVVSGEAIDKTEYSNYKKGKVYFCCGGCKADFDEASAKFTVTANYQLVETGQYMQTNCPVSGRGLNPKKTVKVANSDVTFCCGNCQGKTNKAEDKMAFIFADASFDKGFSPVPEKPELNKTTNKAKK</sequence>
<name>A0A382IJM6_9ZZZZ</name>